<feature type="region of interest" description="Disordered" evidence="1">
    <location>
        <begin position="160"/>
        <end position="199"/>
    </location>
</feature>
<dbReference type="EMBL" id="JBHUGF010000009">
    <property type="protein sequence ID" value="MFD1989154.1"/>
    <property type="molecule type" value="Genomic_DNA"/>
</dbReference>
<reference evidence="3" key="1">
    <citation type="journal article" date="2019" name="Int. J. Syst. Evol. Microbiol.">
        <title>The Global Catalogue of Microorganisms (GCM) 10K type strain sequencing project: providing services to taxonomists for standard genome sequencing and annotation.</title>
        <authorList>
            <consortium name="The Broad Institute Genomics Platform"/>
            <consortium name="The Broad Institute Genome Sequencing Center for Infectious Disease"/>
            <person name="Wu L."/>
            <person name="Ma J."/>
        </authorList>
    </citation>
    <scope>NUCLEOTIDE SEQUENCE [LARGE SCALE GENOMIC DNA]</scope>
    <source>
        <strain evidence="3">CGMCC 1.15067</strain>
    </source>
</reference>
<comment type="caution">
    <text evidence="2">The sequence shown here is derived from an EMBL/GenBank/DDBJ whole genome shotgun (WGS) entry which is preliminary data.</text>
</comment>
<evidence type="ECO:0000256" key="1">
    <source>
        <dbReference type="SAM" id="MobiDB-lite"/>
    </source>
</evidence>
<proteinExistence type="predicted"/>
<dbReference type="Proteomes" id="UP001597403">
    <property type="component" value="Unassembled WGS sequence"/>
</dbReference>
<feature type="region of interest" description="Disordered" evidence="1">
    <location>
        <begin position="94"/>
        <end position="146"/>
    </location>
</feature>
<dbReference type="Gene3D" id="3.50.4.20">
    <property type="match status" value="1"/>
</dbReference>
<feature type="compositionally biased region" description="Basic and acidic residues" evidence="1">
    <location>
        <begin position="184"/>
        <end position="199"/>
    </location>
</feature>
<dbReference type="InterPro" id="IPR009370">
    <property type="entry name" value="YutD-like"/>
</dbReference>
<organism evidence="2 3">
    <name type="scientific">Paenibacillus nicotianae</name>
    <dbReference type="NCBI Taxonomy" id="1526551"/>
    <lineage>
        <taxon>Bacteria</taxon>
        <taxon>Bacillati</taxon>
        <taxon>Bacillota</taxon>
        <taxon>Bacilli</taxon>
        <taxon>Bacillales</taxon>
        <taxon>Paenibacillaceae</taxon>
        <taxon>Paenibacillus</taxon>
    </lineage>
</organism>
<name>A0ABW4UQ60_9BACL</name>
<feature type="compositionally biased region" description="Basic and acidic residues" evidence="1">
    <location>
        <begin position="94"/>
        <end position="114"/>
    </location>
</feature>
<keyword evidence="3" id="KW-1185">Reference proteome</keyword>
<evidence type="ECO:0000313" key="2">
    <source>
        <dbReference type="EMBL" id="MFD1989154.1"/>
    </source>
</evidence>
<sequence length="199" mass="22222">MIQIGGKTYEIIKEHRDGWNAEIFRERYSEVLDRYDYILGDWGYNQLRLKGFYRDGHPKAGKDTSLSSLTEYINEYCNFGCAYFVLQKTKEVAEPPKPANGEKAEKSEKSEKSSRGQGNHSKKDKQEKTASKAVPASAPVAPATPIVPVVETVEVVEVVEVPVTEKPVERSTEPVQPLSVESQTKVEAEVKPSEESSKS</sequence>
<feature type="compositionally biased region" description="Low complexity" evidence="1">
    <location>
        <begin position="131"/>
        <end position="146"/>
    </location>
</feature>
<dbReference type="InterPro" id="IPR038141">
    <property type="entry name" value="YutD-like_sf"/>
</dbReference>
<protein>
    <submittedName>
        <fullName evidence="2">YutD family protein</fullName>
    </submittedName>
</protein>
<gene>
    <name evidence="2" type="ORF">ACFSGI_04130</name>
</gene>
<accession>A0ABW4UQ60</accession>
<evidence type="ECO:0000313" key="3">
    <source>
        <dbReference type="Proteomes" id="UP001597403"/>
    </source>
</evidence>
<dbReference type="Pfam" id="PF06265">
    <property type="entry name" value="YutD-like"/>
    <property type="match status" value="1"/>
</dbReference>